<sequence length="527" mass="59155">MENIKESPNISQMAADQTQKQFKSHHLIHPFENLLPPRIDDTVPDTSVCRKKCSQSQNSFQSLVDSFSTHNSIPLPIPIEDIKQEPVDPEYPDYVNYANVRDSENTIEKFEDTSASQYKHHYSYKELVESDDPRRFCRLYDNCVHMDNQISCLPMKSEGYGESERIDQDDTMDVGSECFSPDAKRIRRNSTDPMLINCYDNVDDGESIHNRGNEEGSVNDKVHDPEATLSVFNSEANNQRYASFKSLSTLKSYSYYASDEEMGSASGAESEDSSIFGSPTSESTVLRLPSPIATEDMRSVFSEDDVDMDIEIKDEAAWETDKYSVSTDADLTNRRDSLNSILSVLFPIPVALNAMKKEVLDFDYPDYKCTGNDEFMRPSAVTMENLGVEGCLDTITSHKGSISQEDKPSSRSSFPSKYIVTPLPVALADIKQEIIDPEYPDYVQPQSPVYSRIAMKESKDLNGGGQFGESSENGNQSEVYTHGLLSALHSPVPPVNPNTKDYEAASNSLPAEDTSGIRWLQTPFRWF</sequence>
<protein>
    <submittedName>
        <fullName evidence="1">Uncharacterized protein</fullName>
    </submittedName>
</protein>
<gene>
    <name evidence="1" type="primary">Cnig_chr_X.g23625</name>
    <name evidence="1" type="ORF">B9Z55_023625</name>
</gene>
<accession>A0A2G5SQG2</accession>
<dbReference type="Proteomes" id="UP000230233">
    <property type="component" value="Chromosome X"/>
</dbReference>
<evidence type="ECO:0000313" key="2">
    <source>
        <dbReference type="Proteomes" id="UP000230233"/>
    </source>
</evidence>
<keyword evidence="2" id="KW-1185">Reference proteome</keyword>
<comment type="caution">
    <text evidence="1">The sequence shown here is derived from an EMBL/GenBank/DDBJ whole genome shotgun (WGS) entry which is preliminary data.</text>
</comment>
<organism evidence="1 2">
    <name type="scientific">Caenorhabditis nigoni</name>
    <dbReference type="NCBI Taxonomy" id="1611254"/>
    <lineage>
        <taxon>Eukaryota</taxon>
        <taxon>Metazoa</taxon>
        <taxon>Ecdysozoa</taxon>
        <taxon>Nematoda</taxon>
        <taxon>Chromadorea</taxon>
        <taxon>Rhabditida</taxon>
        <taxon>Rhabditina</taxon>
        <taxon>Rhabditomorpha</taxon>
        <taxon>Rhabditoidea</taxon>
        <taxon>Rhabditidae</taxon>
        <taxon>Peloderinae</taxon>
        <taxon>Caenorhabditis</taxon>
    </lineage>
</organism>
<dbReference type="EMBL" id="PDUG01000006">
    <property type="protein sequence ID" value="PIC17355.1"/>
    <property type="molecule type" value="Genomic_DNA"/>
</dbReference>
<evidence type="ECO:0000313" key="1">
    <source>
        <dbReference type="EMBL" id="PIC17355.1"/>
    </source>
</evidence>
<dbReference type="OrthoDB" id="10513485at2759"/>
<dbReference type="AlphaFoldDB" id="A0A2G5SQG2"/>
<name>A0A2G5SQG2_9PELO</name>
<reference evidence="2" key="1">
    <citation type="submission" date="2017-10" db="EMBL/GenBank/DDBJ databases">
        <title>Rapid genome shrinkage in a self-fertile nematode reveals novel sperm competition proteins.</title>
        <authorList>
            <person name="Yin D."/>
            <person name="Schwarz E.M."/>
            <person name="Thomas C.G."/>
            <person name="Felde R.L."/>
            <person name="Korf I.F."/>
            <person name="Cutter A.D."/>
            <person name="Schartner C.M."/>
            <person name="Ralston E.J."/>
            <person name="Meyer B.J."/>
            <person name="Haag E.S."/>
        </authorList>
    </citation>
    <scope>NUCLEOTIDE SEQUENCE [LARGE SCALE GENOMIC DNA]</scope>
    <source>
        <strain evidence="2">JU1422</strain>
    </source>
</reference>
<proteinExistence type="predicted"/>